<sequence>MDTRPIGSLTVSTVGLGCNNFGWHIDEKASREVIHAALDAGITHFDTADVYGEGASEEMVGRALGARRNDVVLASKFGMGGGASPEAVLTSVEASLSRLGTDRIDLYYLHKPDEDTPIADTLGALATLVEEGKVREIACSNFSPAQLKEAREASGDAQFVALQNEYSLLHREPEEGTLEACRDLGLAFVPYFPLKSGLLTGKYRRGDAAPEGSRLGGKEGSKFESMGDSLLTETNLDTVERLIGWAESRGHTILDLAFSWLLAHEPVASVIAGATKPSQIRSNVEAASWHLTDADLAEIDDLLAQPA</sequence>
<dbReference type="Gene3D" id="3.20.20.100">
    <property type="entry name" value="NADP-dependent oxidoreductase domain"/>
    <property type="match status" value="1"/>
</dbReference>
<dbReference type="FunCoup" id="A0A259TUR5">
    <property type="interactions" value="408"/>
</dbReference>
<keyword evidence="4" id="KW-1185">Reference proteome</keyword>
<dbReference type="Pfam" id="PF00248">
    <property type="entry name" value="Aldo_ket_red"/>
    <property type="match status" value="1"/>
</dbReference>
<proteinExistence type="predicted"/>
<dbReference type="Proteomes" id="UP000216446">
    <property type="component" value="Unassembled WGS sequence"/>
</dbReference>
<dbReference type="PROSITE" id="PS51257">
    <property type="entry name" value="PROKAR_LIPOPROTEIN"/>
    <property type="match status" value="1"/>
</dbReference>
<dbReference type="PANTHER" id="PTHR43364:SF4">
    <property type="entry name" value="NAD(P)-LINKED OXIDOREDUCTASE SUPERFAMILY PROTEIN"/>
    <property type="match status" value="1"/>
</dbReference>
<feature type="domain" description="NADP-dependent oxidoreductase" evidence="2">
    <location>
        <begin position="14"/>
        <end position="303"/>
    </location>
</feature>
<dbReference type="SUPFAM" id="SSF51430">
    <property type="entry name" value="NAD(P)-linked oxidoreductase"/>
    <property type="match status" value="1"/>
</dbReference>
<dbReference type="InterPro" id="IPR023210">
    <property type="entry name" value="NADP_OxRdtase_dom"/>
</dbReference>
<dbReference type="EMBL" id="MQWB01000001">
    <property type="protein sequence ID" value="OZC01509.1"/>
    <property type="molecule type" value="Genomic_DNA"/>
</dbReference>
<dbReference type="FunFam" id="3.20.20.100:FF:000004">
    <property type="entry name" value="Oxidoreductase, aldo/keto reductase"/>
    <property type="match status" value="1"/>
</dbReference>
<dbReference type="PRINTS" id="PR00069">
    <property type="entry name" value="ALDKETRDTASE"/>
</dbReference>
<dbReference type="PANTHER" id="PTHR43364">
    <property type="entry name" value="NADH-SPECIFIC METHYLGLYOXAL REDUCTASE-RELATED"/>
    <property type="match status" value="1"/>
</dbReference>
<gene>
    <name evidence="3" type="ORF">BSZ36_00010</name>
</gene>
<evidence type="ECO:0000313" key="4">
    <source>
        <dbReference type="Proteomes" id="UP000216446"/>
    </source>
</evidence>
<dbReference type="InterPro" id="IPR020471">
    <property type="entry name" value="AKR"/>
</dbReference>
<organism evidence="3 4">
    <name type="scientific">Rubricoccus marinus</name>
    <dbReference type="NCBI Taxonomy" id="716817"/>
    <lineage>
        <taxon>Bacteria</taxon>
        <taxon>Pseudomonadati</taxon>
        <taxon>Rhodothermota</taxon>
        <taxon>Rhodothermia</taxon>
        <taxon>Rhodothermales</taxon>
        <taxon>Rubricoccaceae</taxon>
        <taxon>Rubricoccus</taxon>
    </lineage>
</organism>
<name>A0A259TUR5_9BACT</name>
<dbReference type="AlphaFoldDB" id="A0A259TUR5"/>
<reference evidence="3 4" key="1">
    <citation type="submission" date="2016-11" db="EMBL/GenBank/DDBJ databases">
        <title>Study of marine rhodopsin-containing bacteria.</title>
        <authorList>
            <person name="Yoshizawa S."/>
            <person name="Kumagai Y."/>
            <person name="Kogure K."/>
        </authorList>
    </citation>
    <scope>NUCLEOTIDE SEQUENCE [LARGE SCALE GENOMIC DNA]</scope>
    <source>
        <strain evidence="3 4">SG-29</strain>
    </source>
</reference>
<evidence type="ECO:0000313" key="3">
    <source>
        <dbReference type="EMBL" id="OZC01509.1"/>
    </source>
</evidence>
<keyword evidence="1" id="KW-0560">Oxidoreductase</keyword>
<evidence type="ECO:0000256" key="1">
    <source>
        <dbReference type="ARBA" id="ARBA00023002"/>
    </source>
</evidence>
<dbReference type="RefSeq" id="WP_094545122.1">
    <property type="nucleotide sequence ID" value="NZ_MQWB01000001.1"/>
</dbReference>
<evidence type="ECO:0000259" key="2">
    <source>
        <dbReference type="Pfam" id="PF00248"/>
    </source>
</evidence>
<accession>A0A259TUR5</accession>
<dbReference type="InterPro" id="IPR050523">
    <property type="entry name" value="AKR_Detox_Biosynth"/>
</dbReference>
<dbReference type="InParanoid" id="A0A259TUR5"/>
<dbReference type="InterPro" id="IPR036812">
    <property type="entry name" value="NAD(P)_OxRdtase_dom_sf"/>
</dbReference>
<comment type="caution">
    <text evidence="3">The sequence shown here is derived from an EMBL/GenBank/DDBJ whole genome shotgun (WGS) entry which is preliminary data.</text>
</comment>
<dbReference type="GO" id="GO:0005829">
    <property type="term" value="C:cytosol"/>
    <property type="evidence" value="ECO:0007669"/>
    <property type="project" value="UniProtKB-ARBA"/>
</dbReference>
<dbReference type="GO" id="GO:0016491">
    <property type="term" value="F:oxidoreductase activity"/>
    <property type="evidence" value="ECO:0007669"/>
    <property type="project" value="UniProtKB-KW"/>
</dbReference>
<dbReference type="OrthoDB" id="9773828at2"/>
<protein>
    <submittedName>
        <fullName evidence="3">Aldo/keto reductase</fullName>
    </submittedName>
</protein>